<dbReference type="SUPFAM" id="SSF48403">
    <property type="entry name" value="Ankyrin repeat"/>
    <property type="match status" value="1"/>
</dbReference>
<evidence type="ECO:0000256" key="3">
    <source>
        <dbReference type="ARBA" id="ARBA00022679"/>
    </source>
</evidence>
<feature type="region of interest" description="Disordered" evidence="12">
    <location>
        <begin position="1013"/>
        <end position="1055"/>
    </location>
</feature>
<dbReference type="InterPro" id="IPR045840">
    <property type="entry name" value="Ariadne"/>
</dbReference>
<keyword evidence="6 10" id="KW-0863">Zinc-finger</keyword>
<dbReference type="SMART" id="SM00647">
    <property type="entry name" value="IBR"/>
    <property type="match status" value="2"/>
</dbReference>
<dbReference type="GO" id="GO:0061630">
    <property type="term" value="F:ubiquitin protein ligase activity"/>
    <property type="evidence" value="ECO:0007669"/>
    <property type="project" value="UniProtKB-EC"/>
</dbReference>
<evidence type="ECO:0000256" key="6">
    <source>
        <dbReference type="ARBA" id="ARBA00022771"/>
    </source>
</evidence>
<dbReference type="EMBL" id="BDSP01000059">
    <property type="protein sequence ID" value="GAX12931.1"/>
    <property type="molecule type" value="Genomic_DNA"/>
</dbReference>
<feature type="domain" description="RING-type" evidence="14">
    <location>
        <begin position="519"/>
        <end position="790"/>
    </location>
</feature>
<dbReference type="InterPro" id="IPR013083">
    <property type="entry name" value="Znf_RING/FYVE/PHD"/>
</dbReference>
<dbReference type="InterPro" id="IPR017907">
    <property type="entry name" value="Znf_RING_CS"/>
</dbReference>
<dbReference type="InterPro" id="IPR001841">
    <property type="entry name" value="Znf_RING"/>
</dbReference>
<dbReference type="OrthoDB" id="10009520at2759"/>
<keyword evidence="11" id="KW-0175">Coiled coil</keyword>
<sequence>MRYSITRPREKPADDISETPQAIVIRSLRRRLCQAFCEGNANKALCIYKAQRSDWERWAELEKEAVQKSASKDLSRQMSNLTLQLTNDSQDVIGLLQAEMNPTEFFRADDYLKQNDPYNDEVEETIMSTPLPKPKRREPFSMFRFGDKGNKEDDHTGGNDDSKLHLTTPLHEAARLGCGELVRLMLVHDSVDCQKRNGQCRTPLHMVAGGIAKDDHVGIGPLVPPKGDLKPAVTSASKLRNFFRRKGKSDVEKPEPGVIACSMESRVDALRAIISWSEQREAFSTNSVDSHGRTALHYAAELGREEICHELLSSFGANLTIVDDMGMNPCEKAAEQNFHDLAAFLEAKAVLYIDPFGMDNELYESSWGLQHLNGFSRQTLAPPFSWFETLFDVQKERERRRNIMEIKMKKILSLRIEKEELKARILARSTRDDVVESSATKTAEKSSDTPSGKPEFSLDALRWFLGRVRSCHAEVLLSSNKWNLNRCVERFYIDPIQMLKNAGLHFQPDSLDDENKTQDLQTCLICCEEFDAQSAKWERLSNCSHQFCRDCISDYVSNCAKSRVSCFKVTCPHHECNAPLLQSELADFASSSDYALLVDKCNADFVVAAYDVRYCPHPGCAGVVQFNASVFRESIEHHLTILKTVGAVCTYDNDGDHQGPMTYEGVYDTAYYGTQKQPKVAHRFCFDCGEGMHWPISCRQLEEWNEVVKEHVQEVSGFEDSDDYKDVAQKLWMKANTRPCPKCQAPIQKSDGCNHMTCRGCRYEYCWICSGEWKHHTTETGGFFRCNRWIDQKDHEAYGGVKPDAADIAAAKYITDEQLADPTKMAVTYGTAMHEARVSRSRTREMGRFLHHYRRWNAHFESSVLERNMRDTAIERLAPVVKSASQFAQPYNGGFNFGGQGLSFIHAAFTELLECRATLQHSYAYLYINFGTKPGVHEKLSKQLRTEKRAVERIQAELETMTEQLSDVVARSHLRATQMQILFLTSATAEKRKEFSNFMITILAKQLKRSSKDAFQSNSASRDGRKGISSKNNAANDGDKAKQHRRLTNDNDDVVLGDASSREDIEADIRASLARFMINAGELDVLRIESQNGEAGIDDKDTRGDWPCFTCTYINYQGFRCAMCGTCRRELSAV</sequence>
<dbReference type="PROSITE" id="PS50089">
    <property type="entry name" value="ZF_RING_2"/>
    <property type="match status" value="1"/>
</dbReference>
<evidence type="ECO:0000256" key="7">
    <source>
        <dbReference type="ARBA" id="ARBA00022786"/>
    </source>
</evidence>
<evidence type="ECO:0000313" key="16">
    <source>
        <dbReference type="Proteomes" id="UP000198406"/>
    </source>
</evidence>
<evidence type="ECO:0000256" key="1">
    <source>
        <dbReference type="ARBA" id="ARBA00001798"/>
    </source>
</evidence>
<feature type="repeat" description="ANK" evidence="9">
    <location>
        <begin position="291"/>
        <end position="324"/>
    </location>
</feature>
<proteinExistence type="predicted"/>
<comment type="catalytic activity">
    <reaction evidence="1">
        <text>[E2 ubiquitin-conjugating enzyme]-S-ubiquitinyl-L-cysteine + [acceptor protein]-L-lysine = [E2 ubiquitin-conjugating enzyme]-L-cysteine + [acceptor protein]-N(6)-ubiquitinyl-L-lysine.</text>
        <dbReference type="EC" id="2.3.2.31"/>
    </reaction>
</comment>
<evidence type="ECO:0000256" key="11">
    <source>
        <dbReference type="SAM" id="Coils"/>
    </source>
</evidence>
<dbReference type="Gene3D" id="1.20.120.1750">
    <property type="match status" value="1"/>
</dbReference>
<dbReference type="Gene3D" id="3.30.40.10">
    <property type="entry name" value="Zinc/RING finger domain, C3HC4 (zinc finger)"/>
    <property type="match status" value="1"/>
</dbReference>
<evidence type="ECO:0000256" key="4">
    <source>
        <dbReference type="ARBA" id="ARBA00022723"/>
    </source>
</evidence>
<dbReference type="Proteomes" id="UP000198406">
    <property type="component" value="Unassembled WGS sequence"/>
</dbReference>
<keyword evidence="3" id="KW-0808">Transferase</keyword>
<dbReference type="Pfam" id="PF12796">
    <property type="entry name" value="Ank_2"/>
    <property type="match status" value="1"/>
</dbReference>
<evidence type="ECO:0000313" key="15">
    <source>
        <dbReference type="EMBL" id="GAX12931.1"/>
    </source>
</evidence>
<keyword evidence="7" id="KW-0833">Ubl conjugation pathway</keyword>
<dbReference type="PROSITE" id="PS50088">
    <property type="entry name" value="ANK_REPEAT"/>
    <property type="match status" value="1"/>
</dbReference>
<feature type="coiled-coil region" evidence="11">
    <location>
        <begin position="937"/>
        <end position="971"/>
    </location>
</feature>
<protein>
    <recommendedName>
        <fullName evidence="2">RBR-type E3 ubiquitin transferase</fullName>
        <ecNumber evidence="2">2.3.2.31</ecNumber>
    </recommendedName>
</protein>
<evidence type="ECO:0000259" key="14">
    <source>
        <dbReference type="PROSITE" id="PS51873"/>
    </source>
</evidence>
<keyword evidence="8" id="KW-0862">Zinc</keyword>
<dbReference type="InParanoid" id="A0A1Z5JGP1"/>
<keyword evidence="4" id="KW-0479">Metal-binding</keyword>
<gene>
    <name evidence="15" type="ORF">FisN_22Hh256</name>
</gene>
<dbReference type="Pfam" id="PF19422">
    <property type="entry name" value="Ariadne"/>
    <property type="match status" value="1"/>
</dbReference>
<dbReference type="InterPro" id="IPR044066">
    <property type="entry name" value="TRIAD_supradom"/>
</dbReference>
<dbReference type="PROSITE" id="PS51873">
    <property type="entry name" value="TRIAD"/>
    <property type="match status" value="1"/>
</dbReference>
<dbReference type="Pfam" id="PF00023">
    <property type="entry name" value="Ank"/>
    <property type="match status" value="1"/>
</dbReference>
<keyword evidence="16" id="KW-1185">Reference proteome</keyword>
<keyword evidence="9" id="KW-0040">ANK repeat</keyword>
<name>A0A1Z5JGP1_FISSO</name>
<evidence type="ECO:0000256" key="12">
    <source>
        <dbReference type="SAM" id="MobiDB-lite"/>
    </source>
</evidence>
<dbReference type="Gene3D" id="1.25.40.20">
    <property type="entry name" value="Ankyrin repeat-containing domain"/>
    <property type="match status" value="2"/>
</dbReference>
<dbReference type="PROSITE" id="PS50297">
    <property type="entry name" value="ANK_REP_REGION"/>
    <property type="match status" value="1"/>
</dbReference>
<dbReference type="InterPro" id="IPR036770">
    <property type="entry name" value="Ankyrin_rpt-contain_sf"/>
</dbReference>
<dbReference type="AlphaFoldDB" id="A0A1Z5JGP1"/>
<dbReference type="PROSITE" id="PS00518">
    <property type="entry name" value="ZF_RING_1"/>
    <property type="match status" value="1"/>
</dbReference>
<evidence type="ECO:0000256" key="2">
    <source>
        <dbReference type="ARBA" id="ARBA00012251"/>
    </source>
</evidence>
<evidence type="ECO:0000259" key="13">
    <source>
        <dbReference type="PROSITE" id="PS50089"/>
    </source>
</evidence>
<dbReference type="GO" id="GO:0008270">
    <property type="term" value="F:zinc ion binding"/>
    <property type="evidence" value="ECO:0007669"/>
    <property type="project" value="UniProtKB-KW"/>
</dbReference>
<keyword evidence="5" id="KW-0677">Repeat</keyword>
<evidence type="ECO:0000256" key="5">
    <source>
        <dbReference type="ARBA" id="ARBA00022737"/>
    </source>
</evidence>
<dbReference type="EC" id="2.3.2.31" evidence="2"/>
<feature type="domain" description="RING-type" evidence="13">
    <location>
        <begin position="523"/>
        <end position="575"/>
    </location>
</feature>
<accession>A0A1Z5JGP1</accession>
<dbReference type="InterPro" id="IPR031127">
    <property type="entry name" value="E3_UB_ligase_RBR"/>
</dbReference>
<comment type="caution">
    <text evidence="15">The sequence shown here is derived from an EMBL/GenBank/DDBJ whole genome shotgun (WGS) entry which is preliminary data.</text>
</comment>
<evidence type="ECO:0000256" key="8">
    <source>
        <dbReference type="ARBA" id="ARBA00022833"/>
    </source>
</evidence>
<reference evidence="15 16" key="1">
    <citation type="journal article" date="2015" name="Plant Cell">
        <title>Oil accumulation by the oleaginous diatom Fistulifera solaris as revealed by the genome and transcriptome.</title>
        <authorList>
            <person name="Tanaka T."/>
            <person name="Maeda Y."/>
            <person name="Veluchamy A."/>
            <person name="Tanaka M."/>
            <person name="Abida H."/>
            <person name="Marechal E."/>
            <person name="Bowler C."/>
            <person name="Muto M."/>
            <person name="Sunaga Y."/>
            <person name="Tanaka M."/>
            <person name="Yoshino T."/>
            <person name="Taniguchi T."/>
            <person name="Fukuda Y."/>
            <person name="Nemoto M."/>
            <person name="Matsumoto M."/>
            <person name="Wong P.S."/>
            <person name="Aburatani S."/>
            <person name="Fujibuchi W."/>
        </authorList>
    </citation>
    <scope>NUCLEOTIDE SEQUENCE [LARGE SCALE GENOMIC DNA]</scope>
    <source>
        <strain evidence="15 16">JPCC DA0580</strain>
    </source>
</reference>
<evidence type="ECO:0000256" key="10">
    <source>
        <dbReference type="PROSITE-ProRule" id="PRU00175"/>
    </source>
</evidence>
<dbReference type="GO" id="GO:0016567">
    <property type="term" value="P:protein ubiquitination"/>
    <property type="evidence" value="ECO:0007669"/>
    <property type="project" value="InterPro"/>
</dbReference>
<dbReference type="PANTHER" id="PTHR11685">
    <property type="entry name" value="RBR FAMILY RING FINGER AND IBR DOMAIN-CONTAINING"/>
    <property type="match status" value="1"/>
</dbReference>
<dbReference type="InterPro" id="IPR002867">
    <property type="entry name" value="IBR_dom"/>
</dbReference>
<dbReference type="SMART" id="SM00248">
    <property type="entry name" value="ANK"/>
    <property type="match status" value="2"/>
</dbReference>
<dbReference type="InterPro" id="IPR002110">
    <property type="entry name" value="Ankyrin_rpt"/>
</dbReference>
<dbReference type="SUPFAM" id="SSF57850">
    <property type="entry name" value="RING/U-box"/>
    <property type="match status" value="2"/>
</dbReference>
<organism evidence="15 16">
    <name type="scientific">Fistulifera solaris</name>
    <name type="common">Oleaginous diatom</name>
    <dbReference type="NCBI Taxonomy" id="1519565"/>
    <lineage>
        <taxon>Eukaryota</taxon>
        <taxon>Sar</taxon>
        <taxon>Stramenopiles</taxon>
        <taxon>Ochrophyta</taxon>
        <taxon>Bacillariophyta</taxon>
        <taxon>Bacillariophyceae</taxon>
        <taxon>Bacillariophycidae</taxon>
        <taxon>Naviculales</taxon>
        <taxon>Naviculaceae</taxon>
        <taxon>Fistulifera</taxon>
    </lineage>
</organism>
<evidence type="ECO:0000256" key="9">
    <source>
        <dbReference type="PROSITE-ProRule" id="PRU00023"/>
    </source>
</evidence>
<dbReference type="Pfam" id="PF22191">
    <property type="entry name" value="IBR_1"/>
    <property type="match status" value="1"/>
</dbReference>